<dbReference type="InterPro" id="IPR013785">
    <property type="entry name" value="Aldolase_TIM"/>
</dbReference>
<evidence type="ECO:0000256" key="8">
    <source>
        <dbReference type="ARBA" id="ARBA00023235"/>
    </source>
</evidence>
<feature type="domain" description="N-(5'phosphoribosyl) anthranilate isomerase (PRAI)" evidence="10">
    <location>
        <begin position="9"/>
        <end position="194"/>
    </location>
</feature>
<keyword evidence="7 9" id="KW-0057">Aromatic amino acid biosynthesis</keyword>
<dbReference type="AlphaFoldDB" id="A0AAE3E6H4"/>
<organism evidence="11 12">
    <name type="scientific">Anthropogastromicrobium aceti</name>
    <dbReference type="NCBI Taxonomy" id="2981768"/>
    <lineage>
        <taxon>Bacteria</taxon>
        <taxon>Bacillati</taxon>
        <taxon>Bacillota</taxon>
        <taxon>Clostridia</taxon>
        <taxon>Lachnospirales</taxon>
        <taxon>Lachnospiraceae</taxon>
        <taxon>Anthropogastromicrobium</taxon>
    </lineage>
</organism>
<comment type="pathway">
    <text evidence="2 9">Amino-acid biosynthesis; L-tryptophan biosynthesis; L-tryptophan from chorismate: step 3/5.</text>
</comment>
<dbReference type="EMBL" id="JAJEQN010000040">
    <property type="protein sequence ID" value="MCC2222583.1"/>
    <property type="molecule type" value="Genomic_DNA"/>
</dbReference>
<dbReference type="SUPFAM" id="SSF51366">
    <property type="entry name" value="Ribulose-phoshate binding barrel"/>
    <property type="match status" value="1"/>
</dbReference>
<dbReference type="GO" id="GO:0004640">
    <property type="term" value="F:phosphoribosylanthranilate isomerase activity"/>
    <property type="evidence" value="ECO:0007669"/>
    <property type="project" value="UniProtKB-UniRule"/>
</dbReference>
<dbReference type="RefSeq" id="WP_308732241.1">
    <property type="nucleotide sequence ID" value="NZ_JAJEQN010000040.1"/>
</dbReference>
<dbReference type="PANTHER" id="PTHR42894:SF1">
    <property type="entry name" value="N-(5'-PHOSPHORIBOSYL)ANTHRANILATE ISOMERASE"/>
    <property type="match status" value="1"/>
</dbReference>
<gene>
    <name evidence="9" type="primary">trpF</name>
    <name evidence="11" type="ORF">LKD48_13245</name>
</gene>
<evidence type="ECO:0000256" key="7">
    <source>
        <dbReference type="ARBA" id="ARBA00023141"/>
    </source>
</evidence>
<accession>A0AAE3E6H4</accession>
<dbReference type="EC" id="5.3.1.24" evidence="3 9"/>
<keyword evidence="6 9" id="KW-0822">Tryptophan biosynthesis</keyword>
<sequence length="230" mass="25309">MKKQATKIKICGLTKEKEADYLNQIHADFAGMVVFFSKSKRNISLDQAKKIKSALLPEIKTVAVTVSPTLAQISQIAEAGFDLIQIHGDPADLDIKTAKSICEYTSKFSLPILKAFNVSDIDSYNYWHSCPSVAGFVFDAAKPGSGKTFDWTLLKNLPRSKKLFMLAGGLAPENVSNAIFFLHPDGVDVSSGVEFLEKDHPGKDPYRIQAFAEAVQFADKFTSKTLIDLN</sequence>
<evidence type="ECO:0000256" key="3">
    <source>
        <dbReference type="ARBA" id="ARBA00012572"/>
    </source>
</evidence>
<evidence type="ECO:0000256" key="5">
    <source>
        <dbReference type="ARBA" id="ARBA00022605"/>
    </source>
</evidence>
<dbReference type="InterPro" id="IPR011060">
    <property type="entry name" value="RibuloseP-bd_barrel"/>
</dbReference>
<keyword evidence="12" id="KW-1185">Reference proteome</keyword>
<dbReference type="PANTHER" id="PTHR42894">
    <property type="entry name" value="N-(5'-PHOSPHORIBOSYL)ANTHRANILATE ISOMERASE"/>
    <property type="match status" value="1"/>
</dbReference>
<dbReference type="HAMAP" id="MF_00135">
    <property type="entry name" value="PRAI"/>
    <property type="match status" value="1"/>
</dbReference>
<evidence type="ECO:0000256" key="4">
    <source>
        <dbReference type="ARBA" id="ARBA00022272"/>
    </source>
</evidence>
<keyword evidence="5 9" id="KW-0028">Amino-acid biosynthesis</keyword>
<dbReference type="CDD" id="cd00405">
    <property type="entry name" value="PRAI"/>
    <property type="match status" value="1"/>
</dbReference>
<dbReference type="Proteomes" id="UP001198200">
    <property type="component" value="Unassembled WGS sequence"/>
</dbReference>
<evidence type="ECO:0000256" key="9">
    <source>
        <dbReference type="HAMAP-Rule" id="MF_00135"/>
    </source>
</evidence>
<keyword evidence="8 9" id="KW-0413">Isomerase</keyword>
<dbReference type="Pfam" id="PF00697">
    <property type="entry name" value="PRAI"/>
    <property type="match status" value="1"/>
</dbReference>
<protein>
    <recommendedName>
        <fullName evidence="4 9">N-(5'-phosphoribosyl)anthranilate isomerase</fullName>
        <shortName evidence="9">PRAI</shortName>
        <ecNumber evidence="3 9">5.3.1.24</ecNumber>
    </recommendedName>
</protein>
<comment type="caution">
    <text evidence="11">The sequence shown here is derived from an EMBL/GenBank/DDBJ whole genome shotgun (WGS) entry which is preliminary data.</text>
</comment>
<dbReference type="InterPro" id="IPR044643">
    <property type="entry name" value="TrpF_fam"/>
</dbReference>
<dbReference type="InterPro" id="IPR001240">
    <property type="entry name" value="PRAI_dom"/>
</dbReference>
<reference evidence="11 12" key="1">
    <citation type="submission" date="2021-10" db="EMBL/GenBank/DDBJ databases">
        <title>Anaerobic single-cell dispensing facilitates the cultivation of human gut bacteria.</title>
        <authorList>
            <person name="Afrizal A."/>
        </authorList>
    </citation>
    <scope>NUCLEOTIDE SEQUENCE [LARGE SCALE GENOMIC DNA]</scope>
    <source>
        <strain evidence="11 12">CLA-AA-H224</strain>
    </source>
</reference>
<comment type="similarity">
    <text evidence="9">Belongs to the TrpF family.</text>
</comment>
<evidence type="ECO:0000256" key="2">
    <source>
        <dbReference type="ARBA" id="ARBA00004664"/>
    </source>
</evidence>
<name>A0AAE3E6H4_9FIRM</name>
<comment type="catalytic activity">
    <reaction evidence="1 9">
        <text>N-(5-phospho-beta-D-ribosyl)anthranilate = 1-(2-carboxyphenylamino)-1-deoxy-D-ribulose 5-phosphate</text>
        <dbReference type="Rhea" id="RHEA:21540"/>
        <dbReference type="ChEBI" id="CHEBI:18277"/>
        <dbReference type="ChEBI" id="CHEBI:58613"/>
        <dbReference type="EC" id="5.3.1.24"/>
    </reaction>
</comment>
<proteinExistence type="inferred from homology"/>
<evidence type="ECO:0000256" key="6">
    <source>
        <dbReference type="ARBA" id="ARBA00022822"/>
    </source>
</evidence>
<evidence type="ECO:0000313" key="11">
    <source>
        <dbReference type="EMBL" id="MCC2222583.1"/>
    </source>
</evidence>
<evidence type="ECO:0000259" key="10">
    <source>
        <dbReference type="Pfam" id="PF00697"/>
    </source>
</evidence>
<evidence type="ECO:0000313" key="12">
    <source>
        <dbReference type="Proteomes" id="UP001198200"/>
    </source>
</evidence>
<dbReference type="GO" id="GO:0000162">
    <property type="term" value="P:L-tryptophan biosynthetic process"/>
    <property type="evidence" value="ECO:0007669"/>
    <property type="project" value="UniProtKB-UniRule"/>
</dbReference>
<dbReference type="Gene3D" id="3.20.20.70">
    <property type="entry name" value="Aldolase class I"/>
    <property type="match status" value="1"/>
</dbReference>
<evidence type="ECO:0000256" key="1">
    <source>
        <dbReference type="ARBA" id="ARBA00001164"/>
    </source>
</evidence>